<evidence type="ECO:0000313" key="1">
    <source>
        <dbReference type="EMBL" id="QEC57649.1"/>
    </source>
</evidence>
<gene>
    <name evidence="1" type="ORF">FSB75_17650</name>
</gene>
<dbReference type="KEGG" id="fgg:FSB75_17650"/>
<organism evidence="1 2">
    <name type="scientific">Flavisolibacter ginsenosidimutans</name>
    <dbReference type="NCBI Taxonomy" id="661481"/>
    <lineage>
        <taxon>Bacteria</taxon>
        <taxon>Pseudomonadati</taxon>
        <taxon>Bacteroidota</taxon>
        <taxon>Chitinophagia</taxon>
        <taxon>Chitinophagales</taxon>
        <taxon>Chitinophagaceae</taxon>
        <taxon>Flavisolibacter</taxon>
    </lineage>
</organism>
<dbReference type="OrthoDB" id="680849at2"/>
<keyword evidence="2" id="KW-1185">Reference proteome</keyword>
<dbReference type="EMBL" id="CP042433">
    <property type="protein sequence ID" value="QEC57649.1"/>
    <property type="molecule type" value="Genomic_DNA"/>
</dbReference>
<proteinExistence type="predicted"/>
<accession>A0A5B8UN58</accession>
<evidence type="ECO:0000313" key="2">
    <source>
        <dbReference type="Proteomes" id="UP000321204"/>
    </source>
</evidence>
<protein>
    <submittedName>
        <fullName evidence="1">Uncharacterized protein</fullName>
    </submittedName>
</protein>
<sequence>MHIQMQLMMYIGNDLMEAVPLDREQVPVPGYLGNIKRRLKEKYKDALQNASQPVEFLVVPPVIETAVSE</sequence>
<dbReference type="AlphaFoldDB" id="A0A5B8UN58"/>
<reference evidence="1 2" key="1">
    <citation type="journal article" date="2015" name="Int. J. Syst. Evol. Microbiol.">
        <title>Flavisolibacter ginsenosidimutans sp. nov., with ginsenoside-converting activity isolated from soil used for cultivating ginseng.</title>
        <authorList>
            <person name="Zhao Y."/>
            <person name="Liu Q."/>
            <person name="Kang M.S."/>
            <person name="Jin F."/>
            <person name="Yu H."/>
            <person name="Im W.T."/>
        </authorList>
    </citation>
    <scope>NUCLEOTIDE SEQUENCE [LARGE SCALE GENOMIC DNA]</scope>
    <source>
        <strain evidence="1 2">Gsoil 636</strain>
    </source>
</reference>
<dbReference type="Proteomes" id="UP000321204">
    <property type="component" value="Chromosome"/>
</dbReference>
<name>A0A5B8UN58_9BACT</name>
<dbReference type="RefSeq" id="WP_146790191.1">
    <property type="nucleotide sequence ID" value="NZ_BAABIO010000003.1"/>
</dbReference>